<organism evidence="20 21">
    <name type="scientific">Clostridium algifaecis</name>
    <dbReference type="NCBI Taxonomy" id="1472040"/>
    <lineage>
        <taxon>Bacteria</taxon>
        <taxon>Bacillati</taxon>
        <taxon>Bacillota</taxon>
        <taxon>Clostridia</taxon>
        <taxon>Eubacteriales</taxon>
        <taxon>Clostridiaceae</taxon>
        <taxon>Clostridium</taxon>
    </lineage>
</organism>
<evidence type="ECO:0000256" key="2">
    <source>
        <dbReference type="ARBA" id="ARBA00004651"/>
    </source>
</evidence>
<comment type="caution">
    <text evidence="20">The sequence shown here is derived from an EMBL/GenBank/DDBJ whole genome shotgun (WGS) entry which is preliminary data.</text>
</comment>
<feature type="transmembrane region" description="Helical" evidence="19">
    <location>
        <begin position="31"/>
        <end position="52"/>
    </location>
</feature>
<feature type="transmembrane region" description="Helical" evidence="19">
    <location>
        <begin position="233"/>
        <end position="253"/>
    </location>
</feature>
<keyword evidence="11 19" id="KW-0460">Magnesium</keyword>
<evidence type="ECO:0000256" key="14">
    <source>
        <dbReference type="ARBA" id="ARBA00025228"/>
    </source>
</evidence>
<keyword evidence="8 19" id="KW-0169">Cobalamin biosynthesis</keyword>
<evidence type="ECO:0000256" key="13">
    <source>
        <dbReference type="ARBA" id="ARBA00023136"/>
    </source>
</evidence>
<evidence type="ECO:0000256" key="12">
    <source>
        <dbReference type="ARBA" id="ARBA00022989"/>
    </source>
</evidence>
<dbReference type="GO" id="GO:0051073">
    <property type="term" value="F:adenosylcobinamide-GDP ribazoletransferase activity"/>
    <property type="evidence" value="ECO:0007669"/>
    <property type="project" value="UniProtKB-EC"/>
</dbReference>
<keyword evidence="10 19" id="KW-0812">Transmembrane</keyword>
<dbReference type="NCBIfam" id="TIGR00317">
    <property type="entry name" value="cobS"/>
    <property type="match status" value="1"/>
</dbReference>
<dbReference type="Pfam" id="PF02654">
    <property type="entry name" value="CobS"/>
    <property type="match status" value="1"/>
</dbReference>
<keyword evidence="21" id="KW-1185">Reference proteome</keyword>
<accession>A0ABS4KUC1</accession>
<comment type="function">
    <text evidence="14 19">Joins adenosylcobinamide-GDP and alpha-ribazole to generate adenosylcobalamin (Ado-cobalamin). Also synthesizes adenosylcobalamin 5'-phosphate from adenosylcobinamide-GDP and alpha-ribazole 5'-phosphate.</text>
</comment>
<evidence type="ECO:0000313" key="21">
    <source>
        <dbReference type="Proteomes" id="UP001519307"/>
    </source>
</evidence>
<evidence type="ECO:0000256" key="8">
    <source>
        <dbReference type="ARBA" id="ARBA00022573"/>
    </source>
</evidence>
<comment type="catalytic activity">
    <reaction evidence="18 19">
        <text>alpha-ribazole 5'-phosphate + adenosylcob(III)inamide-GDP = adenosylcob(III)alamin 5'-phosphate + GMP + H(+)</text>
        <dbReference type="Rhea" id="RHEA:23560"/>
        <dbReference type="ChEBI" id="CHEBI:15378"/>
        <dbReference type="ChEBI" id="CHEBI:57918"/>
        <dbReference type="ChEBI" id="CHEBI:58115"/>
        <dbReference type="ChEBI" id="CHEBI:60487"/>
        <dbReference type="ChEBI" id="CHEBI:60493"/>
        <dbReference type="EC" id="2.7.8.26"/>
    </reaction>
</comment>
<comment type="cofactor">
    <cofactor evidence="1 19">
        <name>Mg(2+)</name>
        <dbReference type="ChEBI" id="CHEBI:18420"/>
    </cofactor>
</comment>
<keyword evidence="7 19" id="KW-1003">Cell membrane</keyword>
<feature type="transmembrane region" description="Helical" evidence="19">
    <location>
        <begin position="202"/>
        <end position="221"/>
    </location>
</feature>
<comment type="catalytic activity">
    <reaction evidence="17 19">
        <text>alpha-ribazole + adenosylcob(III)inamide-GDP = adenosylcob(III)alamin + GMP + H(+)</text>
        <dbReference type="Rhea" id="RHEA:16049"/>
        <dbReference type="ChEBI" id="CHEBI:10329"/>
        <dbReference type="ChEBI" id="CHEBI:15378"/>
        <dbReference type="ChEBI" id="CHEBI:18408"/>
        <dbReference type="ChEBI" id="CHEBI:58115"/>
        <dbReference type="ChEBI" id="CHEBI:60487"/>
        <dbReference type="EC" id="2.7.8.26"/>
    </reaction>
</comment>
<proteinExistence type="inferred from homology"/>
<dbReference type="RefSeq" id="WP_209702908.1">
    <property type="nucleotide sequence ID" value="NZ_JAGGLM010000018.1"/>
</dbReference>
<reference evidence="20 21" key="1">
    <citation type="submission" date="2021-03" db="EMBL/GenBank/DDBJ databases">
        <title>Genomic Encyclopedia of Type Strains, Phase IV (KMG-IV): sequencing the most valuable type-strain genomes for metagenomic binning, comparative biology and taxonomic classification.</title>
        <authorList>
            <person name="Goeker M."/>
        </authorList>
    </citation>
    <scope>NUCLEOTIDE SEQUENCE [LARGE SCALE GENOMIC DNA]</scope>
    <source>
        <strain evidence="20 21">DSM 28783</strain>
    </source>
</reference>
<feature type="transmembrane region" description="Helical" evidence="19">
    <location>
        <begin position="112"/>
        <end position="134"/>
    </location>
</feature>
<feature type="transmembrane region" description="Helical" evidence="19">
    <location>
        <begin position="171"/>
        <end position="196"/>
    </location>
</feature>
<feature type="transmembrane region" description="Helical" evidence="19">
    <location>
        <begin position="140"/>
        <end position="159"/>
    </location>
</feature>
<evidence type="ECO:0000256" key="10">
    <source>
        <dbReference type="ARBA" id="ARBA00022692"/>
    </source>
</evidence>
<keyword evidence="13 19" id="KW-0472">Membrane</keyword>
<evidence type="ECO:0000256" key="1">
    <source>
        <dbReference type="ARBA" id="ARBA00001946"/>
    </source>
</evidence>
<name>A0ABS4KUC1_9CLOT</name>
<evidence type="ECO:0000256" key="17">
    <source>
        <dbReference type="ARBA" id="ARBA00048623"/>
    </source>
</evidence>
<keyword evidence="12 19" id="KW-1133">Transmembrane helix</keyword>
<evidence type="ECO:0000256" key="3">
    <source>
        <dbReference type="ARBA" id="ARBA00004663"/>
    </source>
</evidence>
<evidence type="ECO:0000256" key="4">
    <source>
        <dbReference type="ARBA" id="ARBA00010561"/>
    </source>
</evidence>
<evidence type="ECO:0000256" key="11">
    <source>
        <dbReference type="ARBA" id="ARBA00022842"/>
    </source>
</evidence>
<dbReference type="HAMAP" id="MF_00719">
    <property type="entry name" value="CobS"/>
    <property type="match status" value="1"/>
</dbReference>
<evidence type="ECO:0000256" key="9">
    <source>
        <dbReference type="ARBA" id="ARBA00022679"/>
    </source>
</evidence>
<evidence type="ECO:0000256" key="19">
    <source>
        <dbReference type="HAMAP-Rule" id="MF_00719"/>
    </source>
</evidence>
<keyword evidence="9 19" id="KW-0808">Transferase</keyword>
<dbReference type="EC" id="2.7.8.26" evidence="5 19"/>
<feature type="transmembrane region" description="Helical" evidence="19">
    <location>
        <begin position="58"/>
        <end position="79"/>
    </location>
</feature>
<dbReference type="Proteomes" id="UP001519307">
    <property type="component" value="Unassembled WGS sequence"/>
</dbReference>
<evidence type="ECO:0000256" key="5">
    <source>
        <dbReference type="ARBA" id="ARBA00013200"/>
    </source>
</evidence>
<comment type="pathway">
    <text evidence="3 19">Cofactor biosynthesis; adenosylcobalamin biosynthesis; adenosylcobalamin from cob(II)yrinate a,c-diamide: step 7/7.</text>
</comment>
<dbReference type="InterPro" id="IPR003805">
    <property type="entry name" value="CobS"/>
</dbReference>
<evidence type="ECO:0000313" key="20">
    <source>
        <dbReference type="EMBL" id="MBP2033643.1"/>
    </source>
</evidence>
<comment type="subcellular location">
    <subcellularLocation>
        <location evidence="2 19">Cell membrane</location>
        <topology evidence="2 19">Multi-pass membrane protein</topology>
    </subcellularLocation>
</comment>
<evidence type="ECO:0000256" key="6">
    <source>
        <dbReference type="ARBA" id="ARBA00015850"/>
    </source>
</evidence>
<evidence type="ECO:0000256" key="18">
    <source>
        <dbReference type="ARBA" id="ARBA00049504"/>
    </source>
</evidence>
<evidence type="ECO:0000256" key="16">
    <source>
        <dbReference type="ARBA" id="ARBA00032853"/>
    </source>
</evidence>
<sequence length="254" mass="28273">MKKIINNFLLMIQFLTRISINKNLNCESENFKWGSIFMPAIGLLIGGIQWLCYKAVEYFLPINICVLIIILIGIILTGAMHMDGLGDMCDGFFAFKGNGKDKIIEIMKDSRVGTFSCIAIIMDIFFKYNLLYYIVPRFSVAIIAAPVISRLSTLFIITIGKTAKDTGTGNLFIGNVKIVQFMIGLMITIVILLFVVVMNPRYSVILIISAILMSFVFNLYCNKKIGGLTGDLLGANNEIVEILVLILISAIMLK</sequence>
<dbReference type="PANTHER" id="PTHR34148">
    <property type="entry name" value="ADENOSYLCOBINAMIDE-GDP RIBAZOLETRANSFERASE"/>
    <property type="match status" value="1"/>
</dbReference>
<evidence type="ECO:0000256" key="7">
    <source>
        <dbReference type="ARBA" id="ARBA00022475"/>
    </source>
</evidence>
<dbReference type="EMBL" id="JAGGLM010000018">
    <property type="protein sequence ID" value="MBP2033643.1"/>
    <property type="molecule type" value="Genomic_DNA"/>
</dbReference>
<evidence type="ECO:0000256" key="15">
    <source>
        <dbReference type="ARBA" id="ARBA00032605"/>
    </source>
</evidence>
<gene>
    <name evidence="19" type="primary">cobS</name>
    <name evidence="20" type="ORF">J2Z42_002350</name>
</gene>
<dbReference type="PANTHER" id="PTHR34148:SF1">
    <property type="entry name" value="ADENOSYLCOBINAMIDE-GDP RIBAZOLETRANSFERASE"/>
    <property type="match status" value="1"/>
</dbReference>
<comment type="similarity">
    <text evidence="4 19">Belongs to the CobS family.</text>
</comment>
<protein>
    <recommendedName>
        <fullName evidence="6 19">Adenosylcobinamide-GDP ribazoletransferase</fullName>
        <ecNumber evidence="5 19">2.7.8.26</ecNumber>
    </recommendedName>
    <alternativeName>
        <fullName evidence="16 19">Cobalamin synthase</fullName>
    </alternativeName>
    <alternativeName>
        <fullName evidence="15 19">Cobalamin-5'-phosphate synthase</fullName>
    </alternativeName>
</protein>